<sequence length="103" mass="11542">MIRFRLNKTRQDSHRGLHRSSGQQQKLVMLCKFAEAATLIAGGMSFDEVRCVQADHESQKKKAFPGGTNAEEKRQRCRAKVQGDSSESTLLQDDQELVIPNAP</sequence>
<organism evidence="2 3">
    <name type="scientific">Ustilago hordei</name>
    <name type="common">Barley covered smut fungus</name>
    <dbReference type="NCBI Taxonomy" id="120017"/>
    <lineage>
        <taxon>Eukaryota</taxon>
        <taxon>Fungi</taxon>
        <taxon>Dikarya</taxon>
        <taxon>Basidiomycota</taxon>
        <taxon>Ustilaginomycotina</taxon>
        <taxon>Ustilaginomycetes</taxon>
        <taxon>Ustilaginales</taxon>
        <taxon>Ustilaginaceae</taxon>
        <taxon>Ustilago</taxon>
    </lineage>
</organism>
<accession>I2G1Z0</accession>
<protein>
    <submittedName>
        <fullName evidence="2">Uncharacterized protein</fullName>
    </submittedName>
</protein>
<feature type="region of interest" description="Disordered" evidence="1">
    <location>
        <begin position="57"/>
        <end position="103"/>
    </location>
</feature>
<comment type="caution">
    <text evidence="2">The sequence shown here is derived from an EMBL/GenBank/DDBJ whole genome shotgun (WGS) entry which is preliminary data.</text>
</comment>
<proteinExistence type="predicted"/>
<dbReference type="Proteomes" id="UP000006174">
    <property type="component" value="Unassembled WGS sequence"/>
</dbReference>
<dbReference type="HOGENOM" id="CLU_2265724_0_0_1"/>
<evidence type="ECO:0000313" key="3">
    <source>
        <dbReference type="Proteomes" id="UP000006174"/>
    </source>
</evidence>
<dbReference type="EMBL" id="CAGI01000180">
    <property type="protein sequence ID" value="CCF53183.1"/>
    <property type="molecule type" value="Genomic_DNA"/>
</dbReference>
<gene>
    <name evidence="2" type="ORF">UHOR_15803</name>
</gene>
<dbReference type="AlphaFoldDB" id="I2G1Z0"/>
<evidence type="ECO:0000256" key="1">
    <source>
        <dbReference type="SAM" id="MobiDB-lite"/>
    </source>
</evidence>
<feature type="region of interest" description="Disordered" evidence="1">
    <location>
        <begin position="1"/>
        <end position="21"/>
    </location>
</feature>
<evidence type="ECO:0000313" key="2">
    <source>
        <dbReference type="EMBL" id="CCF53183.1"/>
    </source>
</evidence>
<feature type="compositionally biased region" description="Polar residues" evidence="1">
    <location>
        <begin position="83"/>
        <end position="92"/>
    </location>
</feature>
<name>I2G1Z0_USTHO</name>
<reference evidence="2 3" key="1">
    <citation type="journal article" date="2012" name="Plant Cell">
        <title>Genome comparison of barley and maize smut fungi reveals targeted loss of RNA silencing components and species-specific presence of transposable elements.</title>
        <authorList>
            <person name="Laurie J.D."/>
            <person name="Ali S."/>
            <person name="Linning R."/>
            <person name="Mannhaupt G."/>
            <person name="Wong P."/>
            <person name="Gueldener U."/>
            <person name="Muensterkoetter M."/>
            <person name="Moore R."/>
            <person name="Kahmann R."/>
            <person name="Bakkeren G."/>
            <person name="Schirawski J."/>
        </authorList>
    </citation>
    <scope>NUCLEOTIDE SEQUENCE [LARGE SCALE GENOMIC DNA]</scope>
    <source>
        <strain evidence="3">Uh4875-4</strain>
    </source>
</reference>
<keyword evidence="3" id="KW-1185">Reference proteome</keyword>